<sequence length="382" mass="44536">MCNIVITHCRSTTSTQERLKMAQSSNDNKKDSRHVELGLQETMPDVFKKSHELIFSRQSLTSHEQNIFNLMIAHMKEEHWNDSISGPSYEFPAQTLSEWFDIESNHLSSTLAPVADRLATRTVGFHNGETGEWDYIPILSRIRYKNAKLIIIPNHQLKEQYIDYSINGYALINRKPLYKLRKTYSKRLYEILSRFKNDGFKQRPLSINELKGYFGLFDEKGNMSKGNKSLESTGVFIKRCVADSFDEIAKVCKHELMLFESEKGELGYSLIKKGRITTGIKFHYKWIENKVSMSESTAKDVIKDLETRRLLRKERLSIEDLNFLAEAYIVMEDPDSASEIYKVIEEREIVLTQEPEEKANNQKKSFLEKIKQMKENNKDITY</sequence>
<reference evidence="3 4" key="1">
    <citation type="submission" date="2018-06" db="EMBL/GenBank/DDBJ databases">
        <authorList>
            <consortium name="Pathogen Informatics"/>
            <person name="Doyle S."/>
        </authorList>
    </citation>
    <scope>NUCLEOTIDE SEQUENCE [LARGE SCALE GENOMIC DNA]</scope>
    <source>
        <strain evidence="3 4">NCTC10736</strain>
    </source>
</reference>
<protein>
    <submittedName>
        <fullName evidence="3">Protein involved in initiation of plasmid replication</fullName>
    </submittedName>
</protein>
<dbReference type="Gene3D" id="1.10.10.10">
    <property type="entry name" value="Winged helix-like DNA-binding domain superfamily/Winged helix DNA-binding domain"/>
    <property type="match status" value="2"/>
</dbReference>
<gene>
    <name evidence="3" type="ORF">NCTC10736_04105</name>
</gene>
<proteinExistence type="inferred from homology"/>
<name>A0A380C085_9GAMM</name>
<evidence type="ECO:0000313" key="3">
    <source>
        <dbReference type="EMBL" id="SUJ10405.1"/>
    </source>
</evidence>
<dbReference type="InterPro" id="IPR036388">
    <property type="entry name" value="WH-like_DNA-bd_sf"/>
</dbReference>
<dbReference type="InterPro" id="IPR000525">
    <property type="entry name" value="Initiator_Rep_WH1"/>
</dbReference>
<evidence type="ECO:0000259" key="2">
    <source>
        <dbReference type="Pfam" id="PF01051"/>
    </source>
</evidence>
<dbReference type="Proteomes" id="UP000255061">
    <property type="component" value="Unassembled WGS sequence"/>
</dbReference>
<evidence type="ECO:0000256" key="1">
    <source>
        <dbReference type="ARBA" id="ARBA00038283"/>
    </source>
</evidence>
<dbReference type="AlphaFoldDB" id="A0A380C085"/>
<dbReference type="Pfam" id="PF01051">
    <property type="entry name" value="Rep3_N"/>
    <property type="match status" value="1"/>
</dbReference>
<evidence type="ECO:0000313" key="4">
    <source>
        <dbReference type="Proteomes" id="UP000255061"/>
    </source>
</evidence>
<dbReference type="InterPro" id="IPR036390">
    <property type="entry name" value="WH_DNA-bd_sf"/>
</dbReference>
<organism evidence="3 4">
    <name type="scientific">Shewanella morhuae</name>
    <dbReference type="NCBI Taxonomy" id="365591"/>
    <lineage>
        <taxon>Bacteria</taxon>
        <taxon>Pseudomonadati</taxon>
        <taxon>Pseudomonadota</taxon>
        <taxon>Gammaproteobacteria</taxon>
        <taxon>Alteromonadales</taxon>
        <taxon>Shewanellaceae</taxon>
        <taxon>Shewanella</taxon>
    </lineage>
</organism>
<feature type="domain" description="Initiator Rep protein WH1" evidence="2">
    <location>
        <begin position="47"/>
        <end position="193"/>
    </location>
</feature>
<dbReference type="EMBL" id="UGYV01000004">
    <property type="protein sequence ID" value="SUJ10405.1"/>
    <property type="molecule type" value="Genomic_DNA"/>
</dbReference>
<comment type="similarity">
    <text evidence="1">Belongs to the initiator RepB protein family.</text>
</comment>
<dbReference type="GO" id="GO:0003887">
    <property type="term" value="F:DNA-directed DNA polymerase activity"/>
    <property type="evidence" value="ECO:0007669"/>
    <property type="project" value="InterPro"/>
</dbReference>
<accession>A0A380C085</accession>
<dbReference type="RefSeq" id="WP_115407360.1">
    <property type="nucleotide sequence ID" value="NZ_UGYV01000004.1"/>
</dbReference>
<dbReference type="GO" id="GO:0006270">
    <property type="term" value="P:DNA replication initiation"/>
    <property type="evidence" value="ECO:0007669"/>
    <property type="project" value="InterPro"/>
</dbReference>
<dbReference type="SUPFAM" id="SSF46785">
    <property type="entry name" value="Winged helix' DNA-binding domain"/>
    <property type="match status" value="2"/>
</dbReference>